<evidence type="ECO:0000259" key="10">
    <source>
        <dbReference type="PROSITE" id="PS50850"/>
    </source>
</evidence>
<dbReference type="KEGG" id="btab:109041272"/>
<evidence type="ECO:0000256" key="7">
    <source>
        <dbReference type="ARBA" id="ARBA00023136"/>
    </source>
</evidence>
<dbReference type="EMBL" id="OU963862">
    <property type="protein sequence ID" value="CAH0381069.1"/>
    <property type="molecule type" value="Genomic_DNA"/>
</dbReference>
<feature type="transmembrane region" description="Helical" evidence="9">
    <location>
        <begin position="196"/>
        <end position="217"/>
    </location>
</feature>
<dbReference type="AlphaFoldDB" id="A0A9P0EVP0"/>
<accession>A0A9P0EVP0</accession>
<feature type="domain" description="Major facilitator superfamily (MFS) profile" evidence="10">
    <location>
        <begin position="32"/>
        <end position="493"/>
    </location>
</feature>
<dbReference type="GO" id="GO:0022857">
    <property type="term" value="F:transmembrane transporter activity"/>
    <property type="evidence" value="ECO:0007669"/>
    <property type="project" value="InterPro"/>
</dbReference>
<proteinExistence type="predicted"/>
<dbReference type="GO" id="GO:0005886">
    <property type="term" value="C:plasma membrane"/>
    <property type="evidence" value="ECO:0007669"/>
    <property type="project" value="UniProtKB-SubCell"/>
</dbReference>
<gene>
    <name evidence="11" type="ORF">BEMITA_LOCUS754</name>
</gene>
<feature type="transmembrane region" description="Helical" evidence="9">
    <location>
        <begin position="465"/>
        <end position="487"/>
    </location>
</feature>
<protein>
    <recommendedName>
        <fullName evidence="10">Major facilitator superfamily (MFS) profile domain-containing protein</fullName>
    </recommendedName>
</protein>
<feature type="transmembrane region" description="Helical" evidence="9">
    <location>
        <begin position="399"/>
        <end position="426"/>
    </location>
</feature>
<keyword evidence="5 9" id="KW-0812">Transmembrane</keyword>
<evidence type="ECO:0000256" key="5">
    <source>
        <dbReference type="ARBA" id="ARBA00022692"/>
    </source>
</evidence>
<evidence type="ECO:0000256" key="4">
    <source>
        <dbReference type="ARBA" id="ARBA00022597"/>
    </source>
</evidence>
<evidence type="ECO:0000256" key="8">
    <source>
        <dbReference type="SAM" id="MobiDB-lite"/>
    </source>
</evidence>
<keyword evidence="7 9" id="KW-0472">Membrane</keyword>
<comment type="subcellular location">
    <subcellularLocation>
        <location evidence="1">Cell membrane</location>
        <topology evidence="1">Multi-pass membrane protein</topology>
    </subcellularLocation>
</comment>
<reference evidence="11" key="1">
    <citation type="submission" date="2021-12" db="EMBL/GenBank/DDBJ databases">
        <authorList>
            <person name="King R."/>
        </authorList>
    </citation>
    <scope>NUCLEOTIDE SEQUENCE</scope>
</reference>
<organism evidence="11 12">
    <name type="scientific">Bemisia tabaci</name>
    <name type="common">Sweetpotato whitefly</name>
    <name type="synonym">Aleurodes tabaci</name>
    <dbReference type="NCBI Taxonomy" id="7038"/>
    <lineage>
        <taxon>Eukaryota</taxon>
        <taxon>Metazoa</taxon>
        <taxon>Ecdysozoa</taxon>
        <taxon>Arthropoda</taxon>
        <taxon>Hexapoda</taxon>
        <taxon>Insecta</taxon>
        <taxon>Pterygota</taxon>
        <taxon>Neoptera</taxon>
        <taxon>Paraneoptera</taxon>
        <taxon>Hemiptera</taxon>
        <taxon>Sternorrhyncha</taxon>
        <taxon>Aleyrodoidea</taxon>
        <taxon>Aleyrodidae</taxon>
        <taxon>Aleyrodinae</taxon>
        <taxon>Bemisia</taxon>
    </lineage>
</organism>
<keyword evidence="3" id="KW-1003">Cell membrane</keyword>
<dbReference type="Gene3D" id="1.20.1250.20">
    <property type="entry name" value="MFS general substrate transporter like domains"/>
    <property type="match status" value="1"/>
</dbReference>
<feature type="transmembrane region" description="Helical" evidence="9">
    <location>
        <begin position="133"/>
        <end position="152"/>
    </location>
</feature>
<evidence type="ECO:0000256" key="9">
    <source>
        <dbReference type="SAM" id="Phobius"/>
    </source>
</evidence>
<sequence>MSGNGKRHPVEKSFLGYPGDEIDRRKSTLSQFYATCVQCIFLISLGMQFVMPTIVLGALHNKAVINDAMYLDDADASWIGSTLYICHPIGSLISGFLSERFGRKGGMMLVNIPFIGGWVLLYCATSVRGLYVATLTMGLGMGFCEAPIAAYLGETSEPRLRSIFTTMTTAACNLGVLIELAIGSSLDWRTSTLVSSFVPVFSFVLFFTIPESPVWLITKGRMKDAQKSLAWLRGFAKPHQVQNEFDELVRYTKMSYALGNSQGNPEEKAPLDNKNNTSKHVEEDSDGWLKTRYKEITNPKLYMPLKFVMFSFFWAQCACLIPFRSYMIGILENFWFPVDRKWILIMTGVVAFIGSVVPMFIIQFTGKRKLGLSCMFVATASILCLGIFASFYTHTENLVVAWLLIVDLAVVHFVGFLGIINVSWMLVCEIFPVRARGIATGISTGWSCFIAFLLTKGFLWMQSMVGLSGLFYMYGVLSFLGCIYYYFNLPETEGKTLERIETYFTSNHDRKEKYSMPSRSASKA</sequence>
<dbReference type="InterPro" id="IPR005828">
    <property type="entry name" value="MFS_sugar_transport-like"/>
</dbReference>
<feature type="transmembrane region" description="Helical" evidence="9">
    <location>
        <begin position="76"/>
        <end position="97"/>
    </location>
</feature>
<name>A0A9P0EVP0_BEMTA</name>
<feature type="transmembrane region" description="Helical" evidence="9">
    <location>
        <begin position="164"/>
        <end position="184"/>
    </location>
</feature>
<dbReference type="PANTHER" id="PTHR48021:SF39">
    <property type="entry name" value="MAJOR FACILITATOR SUPERFAMILY (MFS) PROFILE DOMAIN-CONTAINING PROTEIN"/>
    <property type="match status" value="1"/>
</dbReference>
<evidence type="ECO:0000256" key="6">
    <source>
        <dbReference type="ARBA" id="ARBA00022989"/>
    </source>
</evidence>
<keyword evidence="2" id="KW-0813">Transport</keyword>
<dbReference type="InterPro" id="IPR036259">
    <property type="entry name" value="MFS_trans_sf"/>
</dbReference>
<feature type="region of interest" description="Disordered" evidence="8">
    <location>
        <begin position="260"/>
        <end position="283"/>
    </location>
</feature>
<feature type="transmembrane region" description="Helical" evidence="9">
    <location>
        <begin position="109"/>
        <end position="127"/>
    </location>
</feature>
<feature type="transmembrane region" description="Helical" evidence="9">
    <location>
        <begin position="438"/>
        <end position="459"/>
    </location>
</feature>
<evidence type="ECO:0000256" key="3">
    <source>
        <dbReference type="ARBA" id="ARBA00022475"/>
    </source>
</evidence>
<evidence type="ECO:0000256" key="1">
    <source>
        <dbReference type="ARBA" id="ARBA00004651"/>
    </source>
</evidence>
<evidence type="ECO:0000313" key="11">
    <source>
        <dbReference type="EMBL" id="CAH0381069.1"/>
    </source>
</evidence>
<dbReference type="Pfam" id="PF00083">
    <property type="entry name" value="Sugar_tr"/>
    <property type="match status" value="2"/>
</dbReference>
<feature type="transmembrane region" description="Helical" evidence="9">
    <location>
        <begin position="343"/>
        <end position="362"/>
    </location>
</feature>
<dbReference type="Proteomes" id="UP001152759">
    <property type="component" value="Chromosome 1"/>
</dbReference>
<feature type="transmembrane region" description="Helical" evidence="9">
    <location>
        <begin position="301"/>
        <end position="323"/>
    </location>
</feature>
<evidence type="ECO:0000256" key="2">
    <source>
        <dbReference type="ARBA" id="ARBA00022448"/>
    </source>
</evidence>
<dbReference type="InterPro" id="IPR050549">
    <property type="entry name" value="MFS_Trehalose_Transporter"/>
</dbReference>
<dbReference type="SUPFAM" id="SSF103473">
    <property type="entry name" value="MFS general substrate transporter"/>
    <property type="match status" value="1"/>
</dbReference>
<dbReference type="InterPro" id="IPR020846">
    <property type="entry name" value="MFS_dom"/>
</dbReference>
<keyword evidence="12" id="KW-1185">Reference proteome</keyword>
<evidence type="ECO:0000313" key="12">
    <source>
        <dbReference type="Proteomes" id="UP001152759"/>
    </source>
</evidence>
<keyword evidence="4" id="KW-0762">Sugar transport</keyword>
<feature type="transmembrane region" description="Helical" evidence="9">
    <location>
        <begin position="374"/>
        <end position="393"/>
    </location>
</feature>
<keyword evidence="6 9" id="KW-1133">Transmembrane helix</keyword>
<dbReference type="PROSITE" id="PS50850">
    <property type="entry name" value="MFS"/>
    <property type="match status" value="1"/>
</dbReference>
<feature type="transmembrane region" description="Helical" evidence="9">
    <location>
        <begin position="32"/>
        <end position="56"/>
    </location>
</feature>
<dbReference type="FunFam" id="1.20.1250.20:FF:000218">
    <property type="entry name" value="facilitated trehalose transporter Tret1"/>
    <property type="match status" value="1"/>
</dbReference>
<dbReference type="PANTHER" id="PTHR48021">
    <property type="match status" value="1"/>
</dbReference>